<keyword evidence="1" id="KW-0812">Transmembrane</keyword>
<name>A0A8D9UIV1_9RHAB</name>
<dbReference type="EMBL" id="BK014356">
    <property type="protein sequence ID" value="DAF42428.1"/>
    <property type="molecule type" value="Viral_cRNA"/>
</dbReference>
<evidence type="ECO:0000256" key="1">
    <source>
        <dbReference type="SAM" id="Phobius"/>
    </source>
</evidence>
<proteinExistence type="predicted"/>
<sequence>MYKNLSLKYTLRAKADTFYFPNQKQTSHSSVYPSNAVVSTMGLSLFSTLAVLSGLLRLSDQAPSPHLPPLLLCQDVVPDVTAILPQCPSICKYDWDLSSAAAIELFNQVEKENIPLRECCLYTDIVRTSESYLWSRDHEMLSSERSVPDTSRCKELIKNHCSQQGCKYHETLPELTYEWGSELITTYERYVIETVKETVVLLEGVSPKLAIDNKRVDLSAGYLVLEDSKRILFWDLSNQFSKECPLKNGKTAVAYQEIGQSKNLWVPDLGMKLNKEDSHFHDSRCFKTGQQALKELHISKEGIIFSIDNDAASRTSSSSVIVISSSLKENEKLILKMINDLELNKAREFCLSQCYGIEQHGMHMLGNGGIYTLEDGSGYQCSHFIAAQVSDKASICKDPLGLLQVVAAHKTIWWDPETPYLSPFTQCNRLLKRSFPKNFKRGALIMNRSGIFLSKIHMSRGLSSDAFSQTHLGSYLSDQSELKISQSYEFGTEIISNGTSKYKLMDEHEGWISDIFSSVSKYYHQATSWISEVSDEIRLVLFTFLVGLGITVLLWMKSKLLPKKKSAAEEYIPMIMTQGERPVRHI</sequence>
<accession>A0A8D9UIV1</accession>
<protein>
    <submittedName>
        <fullName evidence="2">G</fullName>
    </submittedName>
</protein>
<keyword evidence="1" id="KW-1133">Transmembrane helix</keyword>
<reference evidence="2" key="1">
    <citation type="journal article" date="2021" name="J. Anim. Genet.">
        <title>Illuminating the plant rhabdovirus landscape through metatranscriptomics data.</title>
        <authorList>
            <person name="Bejerman N."/>
            <person name="Dietzgen R.G."/>
            <person name="Debat H."/>
        </authorList>
    </citation>
    <scope>NUCLEOTIDE SEQUENCE</scope>
</reference>
<organism evidence="2">
    <name type="scientific">Dioscorea composita virus 1</name>
    <dbReference type="NCBI Taxonomy" id="2793727"/>
    <lineage>
        <taxon>Viruses</taxon>
        <taxon>Riboviria</taxon>
        <taxon>Orthornavirae</taxon>
        <taxon>Negarnaviricota</taxon>
        <taxon>Haploviricotina</taxon>
        <taxon>Monjiviricetes</taxon>
        <taxon>Mononegavirales</taxon>
        <taxon>Rhabdoviridae</taxon>
    </lineage>
</organism>
<keyword evidence="1" id="KW-0472">Membrane</keyword>
<feature type="transmembrane region" description="Helical" evidence="1">
    <location>
        <begin position="537"/>
        <end position="556"/>
    </location>
</feature>
<reference evidence="2" key="2">
    <citation type="journal article" date="2021" name="Viruses">
        <title>Illuminating the Plant Rhabdovirus Landscape through Metatranscriptomics Data.</title>
        <authorList>
            <person name="Bejerman N."/>
            <person name="Dietzgen R.G."/>
            <person name="Debat H."/>
        </authorList>
    </citation>
    <scope>NUCLEOTIDE SEQUENCE</scope>
</reference>
<evidence type="ECO:0000313" key="2">
    <source>
        <dbReference type="EMBL" id="DAF42428.1"/>
    </source>
</evidence>